<accession>A0A918CKH3</accession>
<dbReference type="AlphaFoldDB" id="A0A918CKH3"/>
<evidence type="ECO:0000313" key="2">
    <source>
        <dbReference type="EMBL" id="GGR30042.1"/>
    </source>
</evidence>
<dbReference type="EMBL" id="BMRJ01000002">
    <property type="protein sequence ID" value="GGR30042.1"/>
    <property type="molecule type" value="Genomic_DNA"/>
</dbReference>
<feature type="compositionally biased region" description="Low complexity" evidence="1">
    <location>
        <begin position="1"/>
        <end position="11"/>
    </location>
</feature>
<comment type="caution">
    <text evidence="2">The sequence shown here is derived from an EMBL/GenBank/DDBJ whole genome shotgun (WGS) entry which is preliminary data.</text>
</comment>
<protein>
    <submittedName>
        <fullName evidence="2">Uncharacterized protein</fullName>
    </submittedName>
</protein>
<keyword evidence="3" id="KW-1185">Reference proteome</keyword>
<gene>
    <name evidence="2" type="ORF">GCM10010196_25110</name>
</gene>
<organism evidence="2 3">
    <name type="scientific">Agromyces mediolanus</name>
    <name type="common">Corynebacterium mediolanum</name>
    <dbReference type="NCBI Taxonomy" id="41986"/>
    <lineage>
        <taxon>Bacteria</taxon>
        <taxon>Bacillati</taxon>
        <taxon>Actinomycetota</taxon>
        <taxon>Actinomycetes</taxon>
        <taxon>Micrococcales</taxon>
        <taxon>Microbacteriaceae</taxon>
        <taxon>Agromyces</taxon>
    </lineage>
</organism>
<dbReference type="Proteomes" id="UP000610303">
    <property type="component" value="Unassembled WGS sequence"/>
</dbReference>
<proteinExistence type="predicted"/>
<evidence type="ECO:0000313" key="3">
    <source>
        <dbReference type="Proteomes" id="UP000610303"/>
    </source>
</evidence>
<feature type="region of interest" description="Disordered" evidence="1">
    <location>
        <begin position="1"/>
        <end position="27"/>
    </location>
</feature>
<name>A0A918CKH3_AGRME</name>
<sequence>MPSRSAASAARPADEEAEPASAPLAARAARECTAAMKPPPMMPAWTARAGALTSVVMLHIVTRFSDFC</sequence>
<evidence type="ECO:0000256" key="1">
    <source>
        <dbReference type="SAM" id="MobiDB-lite"/>
    </source>
</evidence>
<reference evidence="2" key="2">
    <citation type="submission" date="2020-09" db="EMBL/GenBank/DDBJ databases">
        <authorList>
            <person name="Sun Q."/>
            <person name="Ohkuma M."/>
        </authorList>
    </citation>
    <scope>NUCLEOTIDE SEQUENCE</scope>
    <source>
        <strain evidence="2">JCM 3346</strain>
    </source>
</reference>
<reference evidence="2" key="1">
    <citation type="journal article" date="2014" name="Int. J. Syst. Evol. Microbiol.">
        <title>Complete genome sequence of Corynebacterium casei LMG S-19264T (=DSM 44701T), isolated from a smear-ripened cheese.</title>
        <authorList>
            <consortium name="US DOE Joint Genome Institute (JGI-PGF)"/>
            <person name="Walter F."/>
            <person name="Albersmeier A."/>
            <person name="Kalinowski J."/>
            <person name="Ruckert C."/>
        </authorList>
    </citation>
    <scope>NUCLEOTIDE SEQUENCE</scope>
    <source>
        <strain evidence="2">JCM 3346</strain>
    </source>
</reference>